<feature type="compositionally biased region" description="Basic residues" evidence="3">
    <location>
        <begin position="102"/>
        <end position="114"/>
    </location>
</feature>
<feature type="region of interest" description="Disordered" evidence="3">
    <location>
        <begin position="348"/>
        <end position="389"/>
    </location>
</feature>
<keyword evidence="5" id="KW-0326">Glycosidase</keyword>
<dbReference type="Gene3D" id="1.10.530.40">
    <property type="match status" value="1"/>
</dbReference>
<name>A0ABT1QV88_9GAMM</name>
<evidence type="ECO:0000313" key="5">
    <source>
        <dbReference type="EMBL" id="MCQ4166204.1"/>
    </source>
</evidence>
<keyword evidence="6" id="KW-1185">Reference proteome</keyword>
<keyword evidence="2" id="KW-0081">Bacteriolytic enzyme</keyword>
<comment type="caution">
    <text evidence="5">The sequence shown here is derived from an EMBL/GenBank/DDBJ whole genome shotgun (WGS) entry which is preliminary data.</text>
</comment>
<dbReference type="Pfam" id="PF16754">
    <property type="entry name" value="Pesticin"/>
    <property type="match status" value="1"/>
</dbReference>
<dbReference type="EC" id="3.2.1.17" evidence="5"/>
<dbReference type="InterPro" id="IPR031922">
    <property type="entry name" value="Pesticin_C"/>
</dbReference>
<dbReference type="EMBL" id="JANFQO010000015">
    <property type="protein sequence ID" value="MCQ4166204.1"/>
    <property type="molecule type" value="Genomic_DNA"/>
</dbReference>
<proteinExistence type="predicted"/>
<protein>
    <submittedName>
        <fullName evidence="5">Pesticin C-terminus-like muramidase</fullName>
        <ecNumber evidence="5">3.2.1.17</ecNumber>
    </submittedName>
</protein>
<dbReference type="RefSeq" id="WP_255915396.1">
    <property type="nucleotide sequence ID" value="NZ_JANFQO010000015.1"/>
</dbReference>
<feature type="compositionally biased region" description="Basic and acidic residues" evidence="3">
    <location>
        <begin position="47"/>
        <end position="75"/>
    </location>
</feature>
<accession>A0ABT1QV88</accession>
<feature type="compositionally biased region" description="Pro residues" evidence="3">
    <location>
        <begin position="7"/>
        <end position="23"/>
    </location>
</feature>
<dbReference type="InterPro" id="IPR023347">
    <property type="entry name" value="Lysozyme_dom_sf"/>
</dbReference>
<feature type="compositionally biased region" description="Low complexity" evidence="3">
    <location>
        <begin position="373"/>
        <end position="383"/>
    </location>
</feature>
<dbReference type="GO" id="GO:0003796">
    <property type="term" value="F:lysozyme activity"/>
    <property type="evidence" value="ECO:0007669"/>
    <property type="project" value="UniProtKB-EC"/>
</dbReference>
<evidence type="ECO:0000256" key="2">
    <source>
        <dbReference type="ARBA" id="ARBA00022638"/>
    </source>
</evidence>
<gene>
    <name evidence="5" type="ORF">NM961_15900</name>
</gene>
<feature type="compositionally biased region" description="Pro residues" evidence="3">
    <location>
        <begin position="31"/>
        <end position="44"/>
    </location>
</feature>
<sequence>MSDPQTPLLPMPWNTPPAAPSPLLPQQTKGPIPPPATAPAPATPAGPEDKLTPADRDILADYRAKYAEREARYAKCQEQAQADQARRDEEQAQIDADWNDKSKKHPKKKPKPKTSVRECKLEEGRIACVPADKPPRGTMSEDLTKIINKEAGTSVDLAKISQWEGGVHLNAYQPWFPDLTRNADGSYSAALSKDGTYLQGPIVKGTKYPNASGVTIAKGVDLGPQNKDPFLSELVELNKQAKILTPEELEQLKTKLGPYFGLRRAAACAYLRANPLSITQKEADLLNYRAAKEAMKQATTIYKKETGNDLSALSPEAQTVILSRAYQSGRIPDKAVLDNLAAGNYATASTSFDPKRERPFLAALGNAPPPASTAPATPSAGTATPPPKP</sequence>
<dbReference type="Proteomes" id="UP001165498">
    <property type="component" value="Unassembled WGS sequence"/>
</dbReference>
<keyword evidence="1" id="KW-0929">Antimicrobial</keyword>
<evidence type="ECO:0000256" key="3">
    <source>
        <dbReference type="SAM" id="MobiDB-lite"/>
    </source>
</evidence>
<feature type="region of interest" description="Disordered" evidence="3">
    <location>
        <begin position="1"/>
        <end position="118"/>
    </location>
</feature>
<organism evidence="5 6">
    <name type="scientific">Tahibacter harae</name>
    <dbReference type="NCBI Taxonomy" id="2963937"/>
    <lineage>
        <taxon>Bacteria</taxon>
        <taxon>Pseudomonadati</taxon>
        <taxon>Pseudomonadota</taxon>
        <taxon>Gammaproteobacteria</taxon>
        <taxon>Lysobacterales</taxon>
        <taxon>Rhodanobacteraceae</taxon>
        <taxon>Tahibacter</taxon>
    </lineage>
</organism>
<evidence type="ECO:0000256" key="1">
    <source>
        <dbReference type="ARBA" id="ARBA00022529"/>
    </source>
</evidence>
<evidence type="ECO:0000313" key="6">
    <source>
        <dbReference type="Proteomes" id="UP001165498"/>
    </source>
</evidence>
<evidence type="ECO:0000259" key="4">
    <source>
        <dbReference type="Pfam" id="PF16754"/>
    </source>
</evidence>
<feature type="domain" description="Pesticin C-terminal" evidence="4">
    <location>
        <begin position="201"/>
        <end position="334"/>
    </location>
</feature>
<keyword evidence="5" id="KW-0378">Hydrolase</keyword>
<reference evidence="5" key="1">
    <citation type="submission" date="2022-07" db="EMBL/GenBank/DDBJ databases">
        <title>Tahibacter sp., a new gammaproteobacterium isolated from the silt sample collected at pig farm.</title>
        <authorList>
            <person name="Chen H."/>
        </authorList>
    </citation>
    <scope>NUCLEOTIDE SEQUENCE</scope>
    <source>
        <strain evidence="5">P2K</strain>
    </source>
</reference>